<dbReference type="AlphaFoldDB" id="A0A1I6M4L7"/>
<accession>A0A1I6M4L7</accession>
<protein>
    <submittedName>
        <fullName evidence="1">Uncharacterized protein</fullName>
    </submittedName>
</protein>
<sequence>MTHDLILACAFLAMLIAPCIVAMRHESEESD</sequence>
<dbReference type="EMBL" id="FOZL01000001">
    <property type="protein sequence ID" value="SFS10621.1"/>
    <property type="molecule type" value="Genomic_DNA"/>
</dbReference>
<evidence type="ECO:0000313" key="2">
    <source>
        <dbReference type="Proteomes" id="UP000199024"/>
    </source>
</evidence>
<evidence type="ECO:0000313" key="1">
    <source>
        <dbReference type="EMBL" id="SFS10621.1"/>
    </source>
</evidence>
<organism evidence="1 2">
    <name type="scientific">Granulicella pectinivorans</name>
    <dbReference type="NCBI Taxonomy" id="474950"/>
    <lineage>
        <taxon>Bacteria</taxon>
        <taxon>Pseudomonadati</taxon>
        <taxon>Acidobacteriota</taxon>
        <taxon>Terriglobia</taxon>
        <taxon>Terriglobales</taxon>
        <taxon>Acidobacteriaceae</taxon>
        <taxon>Granulicella</taxon>
    </lineage>
</organism>
<gene>
    <name evidence="1" type="ORF">SAMN05421771_1822</name>
</gene>
<reference evidence="1 2" key="1">
    <citation type="submission" date="2016-10" db="EMBL/GenBank/DDBJ databases">
        <authorList>
            <person name="de Groot N.N."/>
        </authorList>
    </citation>
    <scope>NUCLEOTIDE SEQUENCE [LARGE SCALE GENOMIC DNA]</scope>
    <source>
        <strain evidence="1 2">DSM 21001</strain>
    </source>
</reference>
<proteinExistence type="predicted"/>
<dbReference type="Proteomes" id="UP000199024">
    <property type="component" value="Unassembled WGS sequence"/>
</dbReference>
<keyword evidence="2" id="KW-1185">Reference proteome</keyword>
<name>A0A1I6M4L7_9BACT</name>